<comment type="caution">
    <text evidence="17">The sequence shown here is derived from an EMBL/GenBank/DDBJ whole genome shotgun (WGS) entry which is preliminary data.</text>
</comment>
<name>A0A135ZZ82_9ALTE</name>
<dbReference type="Gene3D" id="1.20.81.30">
    <property type="entry name" value="Type II secretion system (T2SS), domain F"/>
    <property type="match status" value="2"/>
</dbReference>
<dbReference type="EMBL" id="LSNE01000007">
    <property type="protein sequence ID" value="KXI28274.1"/>
    <property type="molecule type" value="Genomic_DNA"/>
</dbReference>
<dbReference type="PROSITE" id="PS00874">
    <property type="entry name" value="T2SP_F"/>
    <property type="match status" value="1"/>
</dbReference>
<evidence type="ECO:0000256" key="15">
    <source>
        <dbReference type="SAM" id="Phobius"/>
    </source>
</evidence>
<feature type="domain" description="Type II secretion system protein GspF" evidence="16">
    <location>
        <begin position="274"/>
        <end position="396"/>
    </location>
</feature>
<evidence type="ECO:0000256" key="7">
    <source>
        <dbReference type="ARBA" id="ARBA00022692"/>
    </source>
</evidence>
<comment type="function">
    <text evidence="1">Component of the type II secretion system inner membrane complex required for the energy-dependent secretion of extracellular factors such as proteases and toxins from the periplasm.</text>
</comment>
<dbReference type="InterPro" id="IPR018076">
    <property type="entry name" value="T2SS_GspF_dom"/>
</dbReference>
<dbReference type="OrthoDB" id="9805682at2"/>
<proteinExistence type="inferred from homology"/>
<keyword evidence="5" id="KW-1003">Cell membrane</keyword>
<dbReference type="STRING" id="1799789.AX660_18035"/>
<evidence type="ECO:0000313" key="17">
    <source>
        <dbReference type="EMBL" id="KXI28274.1"/>
    </source>
</evidence>
<evidence type="ECO:0000256" key="5">
    <source>
        <dbReference type="ARBA" id="ARBA00022475"/>
    </source>
</evidence>
<evidence type="ECO:0000256" key="8">
    <source>
        <dbReference type="ARBA" id="ARBA00022723"/>
    </source>
</evidence>
<dbReference type="GO" id="GO:0015627">
    <property type="term" value="C:type II protein secretion system complex"/>
    <property type="evidence" value="ECO:0007669"/>
    <property type="project" value="InterPro"/>
</dbReference>
<comment type="subcellular location">
    <subcellularLocation>
        <location evidence="2 14">Cell inner membrane</location>
        <topology evidence="2 14">Multi-pass membrane protein</topology>
    </subcellularLocation>
</comment>
<dbReference type="GO" id="GO:0046872">
    <property type="term" value="F:metal ion binding"/>
    <property type="evidence" value="ECO:0007669"/>
    <property type="project" value="UniProtKB-KW"/>
</dbReference>
<dbReference type="GO" id="GO:0005886">
    <property type="term" value="C:plasma membrane"/>
    <property type="evidence" value="ECO:0007669"/>
    <property type="project" value="UniProtKB-SubCell"/>
</dbReference>
<keyword evidence="11 15" id="KW-1133">Transmembrane helix</keyword>
<dbReference type="GO" id="GO:0015628">
    <property type="term" value="P:protein secretion by the type II secretion system"/>
    <property type="evidence" value="ECO:0007669"/>
    <property type="project" value="InterPro"/>
</dbReference>
<dbReference type="Proteomes" id="UP000070299">
    <property type="component" value="Unassembled WGS sequence"/>
</dbReference>
<dbReference type="PRINTS" id="PR00812">
    <property type="entry name" value="BCTERIALGSPF"/>
</dbReference>
<evidence type="ECO:0000256" key="12">
    <source>
        <dbReference type="ARBA" id="ARBA00023136"/>
    </source>
</evidence>
<dbReference type="InterPro" id="IPR003004">
    <property type="entry name" value="GspF/PilC"/>
</dbReference>
<dbReference type="InterPro" id="IPR001992">
    <property type="entry name" value="T2SS_GspF/T4SS_PilC_CS"/>
</dbReference>
<feature type="domain" description="Type II secretion system protein GspF" evidence="16">
    <location>
        <begin position="72"/>
        <end position="194"/>
    </location>
</feature>
<keyword evidence="7 14" id="KW-0812">Transmembrane</keyword>
<comment type="similarity">
    <text evidence="3 14">Belongs to the GSP F family.</text>
</comment>
<dbReference type="AlphaFoldDB" id="A0A135ZZ82"/>
<keyword evidence="4 14" id="KW-0813">Transport</keyword>
<dbReference type="Pfam" id="PF00482">
    <property type="entry name" value="T2SSF"/>
    <property type="match status" value="2"/>
</dbReference>
<gene>
    <name evidence="17" type="ORF">AX660_18035</name>
</gene>
<feature type="transmembrane region" description="Helical" evidence="15">
    <location>
        <begin position="224"/>
        <end position="243"/>
    </location>
</feature>
<keyword evidence="6" id="KW-0997">Cell inner membrane</keyword>
<evidence type="ECO:0000256" key="3">
    <source>
        <dbReference type="ARBA" id="ARBA00005745"/>
    </source>
</evidence>
<evidence type="ECO:0000256" key="11">
    <source>
        <dbReference type="ARBA" id="ARBA00022989"/>
    </source>
</evidence>
<sequence>MAAFAYKAMDKNGKNKSGVLEGDNARQIRQQLREQHLIPMEVAQVADKERQSQQGFTLFKATISAADLALLTRQLATLVEAALTIEEALFAVAEQCEKPRQKNMMMAVRSKVVEGHTLADAMAEFPHVFDQLFRAMVAAGEKSGHLDTVLNRLADYTEKRQQTRSQVTQALVYPVIMLFFALSIVVLLLTIVVPKIVGQFQTMGQELPTITQILINVSEFLQDYGLLMAGVIVLLIAITLRVLKQPVMKKRYHAFILTLPLLGKVSKGLNTARFARTLSILSSSAVPLLEGMRISSDVLENLYIKDAVKGAALHVKEGSSLRAALDQTKIFPPMMMHMIASGEKSGELQQMLARAADNQDRQFESLVNVSLKVFEPLLIVSMAGIVLFIVLAILQPILALNNMVNL</sequence>
<dbReference type="InterPro" id="IPR011850">
    <property type="entry name" value="T2SS_GspF"/>
</dbReference>
<keyword evidence="8" id="KW-0479">Metal-binding</keyword>
<keyword evidence="9" id="KW-0106">Calcium</keyword>
<evidence type="ECO:0000259" key="16">
    <source>
        <dbReference type="Pfam" id="PF00482"/>
    </source>
</evidence>
<evidence type="ECO:0000256" key="13">
    <source>
        <dbReference type="ARBA" id="ARBA00030750"/>
    </source>
</evidence>
<evidence type="ECO:0000256" key="9">
    <source>
        <dbReference type="ARBA" id="ARBA00022837"/>
    </source>
</evidence>
<evidence type="ECO:0000256" key="14">
    <source>
        <dbReference type="RuleBase" id="RU003923"/>
    </source>
</evidence>
<reference evidence="18" key="1">
    <citation type="submission" date="2016-02" db="EMBL/GenBank/DDBJ databases">
        <authorList>
            <person name="Schultz-Johansen M."/>
            <person name="Glaring M.A."/>
            <person name="Bech P.K."/>
            <person name="Stougaard P."/>
        </authorList>
    </citation>
    <scope>NUCLEOTIDE SEQUENCE [LARGE SCALE GENOMIC DNA]</scope>
    <source>
        <strain evidence="18">S66</strain>
    </source>
</reference>
<dbReference type="PANTHER" id="PTHR30012">
    <property type="entry name" value="GENERAL SECRETION PATHWAY PROTEIN"/>
    <property type="match status" value="1"/>
</dbReference>
<protein>
    <recommendedName>
        <fullName evidence="13">General secretion pathway protein F</fullName>
    </recommendedName>
</protein>
<evidence type="ECO:0000256" key="2">
    <source>
        <dbReference type="ARBA" id="ARBA00004429"/>
    </source>
</evidence>
<evidence type="ECO:0000256" key="6">
    <source>
        <dbReference type="ARBA" id="ARBA00022519"/>
    </source>
</evidence>
<dbReference type="InterPro" id="IPR042094">
    <property type="entry name" value="T2SS_GspF_sf"/>
</dbReference>
<feature type="transmembrane region" description="Helical" evidence="15">
    <location>
        <begin position="377"/>
        <end position="398"/>
    </location>
</feature>
<evidence type="ECO:0000256" key="10">
    <source>
        <dbReference type="ARBA" id="ARBA00022927"/>
    </source>
</evidence>
<dbReference type="FunFam" id="1.20.81.30:FF:000001">
    <property type="entry name" value="Type II secretion system protein F"/>
    <property type="match status" value="2"/>
</dbReference>
<keyword evidence="10" id="KW-0653">Protein transport</keyword>
<dbReference type="NCBIfam" id="TIGR02120">
    <property type="entry name" value="GspF"/>
    <property type="match status" value="1"/>
</dbReference>
<keyword evidence="12 15" id="KW-0472">Membrane</keyword>
<dbReference type="RefSeq" id="WP_068378409.1">
    <property type="nucleotide sequence ID" value="NZ_LSNE01000007.1"/>
</dbReference>
<evidence type="ECO:0000256" key="1">
    <source>
        <dbReference type="ARBA" id="ARBA00002684"/>
    </source>
</evidence>
<organism evidence="17 18">
    <name type="scientific">Paraglaciecola hydrolytica</name>
    <dbReference type="NCBI Taxonomy" id="1799789"/>
    <lineage>
        <taxon>Bacteria</taxon>
        <taxon>Pseudomonadati</taxon>
        <taxon>Pseudomonadota</taxon>
        <taxon>Gammaproteobacteria</taxon>
        <taxon>Alteromonadales</taxon>
        <taxon>Alteromonadaceae</taxon>
        <taxon>Paraglaciecola</taxon>
    </lineage>
</organism>
<keyword evidence="18" id="KW-1185">Reference proteome</keyword>
<dbReference type="PANTHER" id="PTHR30012:SF0">
    <property type="entry name" value="TYPE II SECRETION SYSTEM PROTEIN F-RELATED"/>
    <property type="match status" value="1"/>
</dbReference>
<evidence type="ECO:0000313" key="18">
    <source>
        <dbReference type="Proteomes" id="UP000070299"/>
    </source>
</evidence>
<accession>A0A135ZZ82</accession>
<feature type="transmembrane region" description="Helical" evidence="15">
    <location>
        <begin position="170"/>
        <end position="193"/>
    </location>
</feature>
<evidence type="ECO:0000256" key="4">
    <source>
        <dbReference type="ARBA" id="ARBA00022448"/>
    </source>
</evidence>